<dbReference type="Gene3D" id="3.40.50.12780">
    <property type="entry name" value="N-terminal domain of ligase-like"/>
    <property type="match status" value="1"/>
</dbReference>
<dbReference type="SUPFAM" id="SSF56801">
    <property type="entry name" value="Acetyl-CoA synthetase-like"/>
    <property type="match status" value="1"/>
</dbReference>
<evidence type="ECO:0000256" key="4">
    <source>
        <dbReference type="ARBA" id="ARBA00022840"/>
    </source>
</evidence>
<dbReference type="PATRIC" id="fig|1286631.3.peg.1760"/>
<dbReference type="InterPro" id="IPR025110">
    <property type="entry name" value="AMP-bd_C"/>
</dbReference>
<keyword evidence="2" id="KW-0436">Ligase</keyword>
<evidence type="ECO:0000256" key="3">
    <source>
        <dbReference type="ARBA" id="ARBA00022741"/>
    </source>
</evidence>
<keyword evidence="9" id="KW-1185">Reference proteome</keyword>
<sequence>MALPEARITAFLHWLALERRRHFDDYDDLWQWSVNDPEGFWGALWDWFDIESPVAPVVALADGRVPGAVWFPGTQVNYARQVFRHADEAHGADLPAILFRNEMLQAAGRTLRVSWPELRREVASLAVALRGMGVGRNDRVAAYLPSTPQTVVAFLACASLGAIWSICSPDMGVGAVLDRFRQIEPKVLIGCDGSTWGGRDHDRRPLLHMLLDGLPSIEHMILWPCLDRDAEPDEFAAPGRRAWDLRPLLAGNPWNFEPEWLPFDHPLWIVYSSGTSGLPKPIVHGHGGVMLEHLKLNVLHNNLGASVDTGDVFHWTTSSGWVMWNLQVGALLGGTTIALHDGHPAGRSDAPDWSLPWRFAAETGVTHFGAGASVLTAMSRSGLEPARVADLSALRAVGSTGSPLPAEVHAWLQQQLPAVDGRPIWVSSIAGGTDFAGAFVAGLPTLDNPPGEIQCRCLGAAVEAWGPPREDGRGDSLIGEVGELVCTRPMPSMPLYFWKDEGDRRLIESYFSTYPGRDGIGAVWRHGDWIRLVPHPQEGRTGAVILGRSDATLNRRGVRLGSTEIYRVVEALPGVADSLVVDLHREGDPDGEIVLLVVPMPGVMLDEPLKERIRAQIAAQVSPHHLPDRILAAPAVPRTLSGKKMELPVRRMLQGEPAAAVMNRDAVEPQGIVEWLEGLAAQSLVADPVSI</sequence>
<feature type="domain" description="Acetyl-coenzyme A synthetase N-terminal" evidence="7">
    <location>
        <begin position="26"/>
        <end position="79"/>
    </location>
</feature>
<evidence type="ECO:0000259" key="5">
    <source>
        <dbReference type="Pfam" id="PF00501"/>
    </source>
</evidence>
<reference evidence="8 9" key="1">
    <citation type="journal article" date="2014" name="FEMS Microbiol. Ecol.">
        <title>Sphaerotilus natans encrusted with nanoball-shaped Fe(III) oxide minerals formed by nitrate-reducing mixotrophic Fe(II) oxidation.</title>
        <authorList>
            <person name="Park S."/>
            <person name="Kim D.H."/>
            <person name="Lee J.H."/>
            <person name="Hur H.G."/>
        </authorList>
    </citation>
    <scope>NUCLEOTIDE SEQUENCE [LARGE SCALE GENOMIC DNA]</scope>
    <source>
        <strain evidence="8 9">DSM 6575</strain>
    </source>
</reference>
<dbReference type="GO" id="GO:0030729">
    <property type="term" value="F:acetoacetate-CoA ligase activity"/>
    <property type="evidence" value="ECO:0007669"/>
    <property type="project" value="InterPro"/>
</dbReference>
<dbReference type="GO" id="GO:0005524">
    <property type="term" value="F:ATP binding"/>
    <property type="evidence" value="ECO:0007669"/>
    <property type="project" value="UniProtKB-KW"/>
</dbReference>
<dbReference type="Pfam" id="PF00501">
    <property type="entry name" value="AMP-binding"/>
    <property type="match status" value="1"/>
</dbReference>
<feature type="domain" description="AMP-dependent synthetase/ligase" evidence="5">
    <location>
        <begin position="90"/>
        <end position="418"/>
    </location>
</feature>
<dbReference type="Gene3D" id="3.30.300.30">
    <property type="match status" value="1"/>
</dbReference>
<dbReference type="NCBIfam" id="NF002937">
    <property type="entry name" value="PRK03584.1"/>
    <property type="match status" value="1"/>
</dbReference>
<accession>A0A059KMK6</accession>
<protein>
    <submittedName>
        <fullName evidence="8">Acetoacetyl-CoA synthase</fullName>
    </submittedName>
</protein>
<keyword evidence="3" id="KW-0547">Nucleotide-binding</keyword>
<comment type="caution">
    <text evidence="8">The sequence shown here is derived from an EMBL/GenBank/DDBJ whole genome shotgun (WGS) entry which is preliminary data.</text>
</comment>
<dbReference type="AlphaFoldDB" id="A0A059KMK6"/>
<evidence type="ECO:0000259" key="6">
    <source>
        <dbReference type="Pfam" id="PF13193"/>
    </source>
</evidence>
<keyword evidence="4" id="KW-0067">ATP-binding</keyword>
<comment type="similarity">
    <text evidence="1">Belongs to the ATP-dependent AMP-binding enzyme family.</text>
</comment>
<dbReference type="RefSeq" id="WP_037480878.1">
    <property type="nucleotide sequence ID" value="NZ_AZRA01000047.1"/>
</dbReference>
<dbReference type="Proteomes" id="UP000026714">
    <property type="component" value="Unassembled WGS sequence"/>
</dbReference>
<evidence type="ECO:0000313" key="9">
    <source>
        <dbReference type="Proteomes" id="UP000026714"/>
    </source>
</evidence>
<dbReference type="GO" id="GO:0006629">
    <property type="term" value="P:lipid metabolic process"/>
    <property type="evidence" value="ECO:0007669"/>
    <property type="project" value="InterPro"/>
</dbReference>
<dbReference type="InterPro" id="IPR020845">
    <property type="entry name" value="AMP-binding_CS"/>
</dbReference>
<dbReference type="InterPro" id="IPR005914">
    <property type="entry name" value="Acac_CoA_synth"/>
</dbReference>
<gene>
    <name evidence="8" type="ORF">X805_17900</name>
</gene>
<dbReference type="STRING" id="34103.SAMN05421778_104200"/>
<dbReference type="Pfam" id="PF13193">
    <property type="entry name" value="AMP-binding_C"/>
    <property type="match status" value="1"/>
</dbReference>
<dbReference type="InterPro" id="IPR032387">
    <property type="entry name" value="ACAS_N"/>
</dbReference>
<dbReference type="InterPro" id="IPR042099">
    <property type="entry name" value="ANL_N_sf"/>
</dbReference>
<dbReference type="PROSITE" id="PS00455">
    <property type="entry name" value="AMP_BINDING"/>
    <property type="match status" value="1"/>
</dbReference>
<dbReference type="InterPro" id="IPR045851">
    <property type="entry name" value="AMP-bd_C_sf"/>
</dbReference>
<evidence type="ECO:0000256" key="2">
    <source>
        <dbReference type="ARBA" id="ARBA00022598"/>
    </source>
</evidence>
<dbReference type="PANTHER" id="PTHR42921:SF1">
    <property type="entry name" value="ACETOACETYL-COA SYNTHETASE"/>
    <property type="match status" value="1"/>
</dbReference>
<feature type="domain" description="AMP-binding enzyme C-terminal" evidence="6">
    <location>
        <begin position="568"/>
        <end position="643"/>
    </location>
</feature>
<name>A0A059KMK6_9BURK</name>
<organism evidence="8 9">
    <name type="scientific">Sphaerotilus natans subsp. natans DSM 6575</name>
    <dbReference type="NCBI Taxonomy" id="1286631"/>
    <lineage>
        <taxon>Bacteria</taxon>
        <taxon>Pseudomonadati</taxon>
        <taxon>Pseudomonadota</taxon>
        <taxon>Betaproteobacteria</taxon>
        <taxon>Burkholderiales</taxon>
        <taxon>Sphaerotilaceae</taxon>
        <taxon>Sphaerotilus</taxon>
    </lineage>
</organism>
<proteinExistence type="inferred from homology"/>
<dbReference type="PANTHER" id="PTHR42921">
    <property type="entry name" value="ACETOACETYL-COA SYNTHETASE"/>
    <property type="match status" value="1"/>
</dbReference>
<dbReference type="EMBL" id="AZRA01000047">
    <property type="protein sequence ID" value="KDB52570.1"/>
    <property type="molecule type" value="Genomic_DNA"/>
</dbReference>
<evidence type="ECO:0000256" key="1">
    <source>
        <dbReference type="ARBA" id="ARBA00006432"/>
    </source>
</evidence>
<evidence type="ECO:0000259" key="7">
    <source>
        <dbReference type="Pfam" id="PF16177"/>
    </source>
</evidence>
<dbReference type="InterPro" id="IPR000873">
    <property type="entry name" value="AMP-dep_synth/lig_dom"/>
</dbReference>
<dbReference type="eggNOG" id="COG0365">
    <property type="taxonomic scope" value="Bacteria"/>
</dbReference>
<evidence type="ECO:0000313" key="8">
    <source>
        <dbReference type="EMBL" id="KDB52570.1"/>
    </source>
</evidence>
<dbReference type="NCBIfam" id="TIGR01217">
    <property type="entry name" value="ac_ac_CoA_syn"/>
    <property type="match status" value="1"/>
</dbReference>
<dbReference type="Pfam" id="PF16177">
    <property type="entry name" value="ACAS_N"/>
    <property type="match status" value="1"/>
</dbReference>